<comment type="subunit">
    <text evidence="2">Homodimer.</text>
</comment>
<dbReference type="PANTHER" id="PTHR10353:SF36">
    <property type="entry name" value="LP05116P"/>
    <property type="match status" value="1"/>
</dbReference>
<dbReference type="Pfam" id="PF00232">
    <property type="entry name" value="Glyco_hydro_1"/>
    <property type="match status" value="1"/>
</dbReference>
<accession>A0ABD1F5I5</accession>
<evidence type="ECO:0000313" key="9">
    <source>
        <dbReference type="Proteomes" id="UP001566132"/>
    </source>
</evidence>
<dbReference type="InterPro" id="IPR033132">
    <property type="entry name" value="GH_1_N_CS"/>
</dbReference>
<dbReference type="EMBL" id="JBDJPC010000002">
    <property type="protein sequence ID" value="KAL1512861.1"/>
    <property type="molecule type" value="Genomic_DNA"/>
</dbReference>
<dbReference type="PRINTS" id="PR00131">
    <property type="entry name" value="GLHYDRLASE1"/>
</dbReference>
<keyword evidence="5" id="KW-0326">Glycosidase</keyword>
<evidence type="ECO:0000256" key="2">
    <source>
        <dbReference type="ARBA" id="ARBA00011738"/>
    </source>
</evidence>
<dbReference type="FunFam" id="3.20.20.80:FF:000013">
    <property type="entry name" value="lactase-phlorizin hydrolase"/>
    <property type="match status" value="1"/>
</dbReference>
<dbReference type="Gene3D" id="3.20.20.80">
    <property type="entry name" value="Glycosidases"/>
    <property type="match status" value="1"/>
</dbReference>
<reference evidence="8 9" key="1">
    <citation type="submission" date="2024-05" db="EMBL/GenBank/DDBJ databases">
        <title>Genetic variation in Jamaican populations of the coffee berry borer (Hypothenemus hampei).</title>
        <authorList>
            <person name="Errbii M."/>
            <person name="Myrie A."/>
        </authorList>
    </citation>
    <scope>NUCLEOTIDE SEQUENCE [LARGE SCALE GENOMIC DNA]</scope>
    <source>
        <strain evidence="8">JA-Hopewell-2020-01-JO</strain>
        <tissue evidence="8">Whole body</tissue>
    </source>
</reference>
<sequence>MFKFLASSAILLISGISAVKDVPKDFAFGAGTSAFQIEGAWKDDGKGVSIWDTFLHNKNAKENGDIACDSYHKWKEDVANVKALGLEFYRFSIAWTRIMPNGTLNQINKKGIEYYMNLIKGLKDEGIEPMVTIYHWDMPEYIQQLGGFLNPQFVDYFADFARLLFQQFAPYVKYWFTFNEPSMVCVGGYELGSLAPGLQLHGEGVYQCSYVLLKAHARAYRIYEQEFKAKYNGQVGLVINFDWAEPVTKSAQDLEAQRRHIEFALGWWANPIFLGNWPPLMIDRIANRSKMEGFVKSRLPAFTSEEIKDINGTHDFFALNTYSVSQVKYEPEPAIGQPSYNSDKGVDLVLNDSYYYPQGLRTSVNYINKKYQPKAIMITENGKLTSDGLDDQDRINTIRDFINNLVDAKVKDNVNITAYSLWSLMDNFEWGSYEKKFGVIRVDFDSPNRTRTWKKSAKWYQNMIVTRKLDI</sequence>
<dbReference type="InterPro" id="IPR001360">
    <property type="entry name" value="Glyco_hydro_1"/>
</dbReference>
<dbReference type="PROSITE" id="PS00653">
    <property type="entry name" value="GLYCOSYL_HYDROL_F1_2"/>
    <property type="match status" value="1"/>
</dbReference>
<proteinExistence type="inferred from homology"/>
<evidence type="ECO:0000256" key="7">
    <source>
        <dbReference type="SAM" id="SignalP"/>
    </source>
</evidence>
<keyword evidence="4" id="KW-0325">Glycoprotein</keyword>
<dbReference type="AlphaFoldDB" id="A0ABD1F5I5"/>
<dbReference type="InterPro" id="IPR017853">
    <property type="entry name" value="GH"/>
</dbReference>
<dbReference type="GO" id="GO:0016798">
    <property type="term" value="F:hydrolase activity, acting on glycosyl bonds"/>
    <property type="evidence" value="ECO:0007669"/>
    <property type="project" value="UniProtKB-KW"/>
</dbReference>
<feature type="signal peptide" evidence="7">
    <location>
        <begin position="1"/>
        <end position="18"/>
    </location>
</feature>
<evidence type="ECO:0000313" key="8">
    <source>
        <dbReference type="EMBL" id="KAL1512861.1"/>
    </source>
</evidence>
<keyword evidence="3" id="KW-0378">Hydrolase</keyword>
<dbReference type="Proteomes" id="UP001566132">
    <property type="component" value="Unassembled WGS sequence"/>
</dbReference>
<name>A0ABD1F5I5_HYPHA</name>
<organism evidence="8 9">
    <name type="scientific">Hypothenemus hampei</name>
    <name type="common">Coffee berry borer</name>
    <dbReference type="NCBI Taxonomy" id="57062"/>
    <lineage>
        <taxon>Eukaryota</taxon>
        <taxon>Metazoa</taxon>
        <taxon>Ecdysozoa</taxon>
        <taxon>Arthropoda</taxon>
        <taxon>Hexapoda</taxon>
        <taxon>Insecta</taxon>
        <taxon>Pterygota</taxon>
        <taxon>Neoptera</taxon>
        <taxon>Endopterygota</taxon>
        <taxon>Coleoptera</taxon>
        <taxon>Polyphaga</taxon>
        <taxon>Cucujiformia</taxon>
        <taxon>Curculionidae</taxon>
        <taxon>Scolytinae</taxon>
        <taxon>Hypothenemus</taxon>
    </lineage>
</organism>
<comment type="caution">
    <text evidence="8">The sequence shown here is derived from an EMBL/GenBank/DDBJ whole genome shotgun (WGS) entry which is preliminary data.</text>
</comment>
<evidence type="ECO:0000256" key="4">
    <source>
        <dbReference type="ARBA" id="ARBA00023180"/>
    </source>
</evidence>
<comment type="similarity">
    <text evidence="1 6">Belongs to the glycosyl hydrolase 1 family.</text>
</comment>
<evidence type="ECO:0000256" key="3">
    <source>
        <dbReference type="ARBA" id="ARBA00022801"/>
    </source>
</evidence>
<evidence type="ECO:0000256" key="5">
    <source>
        <dbReference type="ARBA" id="ARBA00023295"/>
    </source>
</evidence>
<evidence type="ECO:0008006" key="10">
    <source>
        <dbReference type="Google" id="ProtNLM"/>
    </source>
</evidence>
<evidence type="ECO:0000256" key="1">
    <source>
        <dbReference type="ARBA" id="ARBA00010838"/>
    </source>
</evidence>
<keyword evidence="7" id="KW-0732">Signal</keyword>
<protein>
    <recommendedName>
        <fullName evidence="10">Beta-glucosidase</fullName>
    </recommendedName>
</protein>
<evidence type="ECO:0000256" key="6">
    <source>
        <dbReference type="RuleBase" id="RU003690"/>
    </source>
</evidence>
<dbReference type="SUPFAM" id="SSF51445">
    <property type="entry name" value="(Trans)glycosidases"/>
    <property type="match status" value="1"/>
</dbReference>
<gene>
    <name evidence="8" type="ORF">ABEB36_002373</name>
</gene>
<keyword evidence="9" id="KW-1185">Reference proteome</keyword>
<feature type="chain" id="PRO_5044789759" description="Beta-glucosidase" evidence="7">
    <location>
        <begin position="19"/>
        <end position="471"/>
    </location>
</feature>
<dbReference type="PANTHER" id="PTHR10353">
    <property type="entry name" value="GLYCOSYL HYDROLASE"/>
    <property type="match status" value="1"/>
</dbReference>